<dbReference type="RefSeq" id="WP_207288023.1">
    <property type="nucleotide sequence ID" value="NZ_CP071462.1"/>
</dbReference>
<dbReference type="Proteomes" id="UP000663203">
    <property type="component" value="Chromosome"/>
</dbReference>
<dbReference type="PROSITE" id="PS50110">
    <property type="entry name" value="RESPONSE_REGULATORY"/>
    <property type="match status" value="1"/>
</dbReference>
<dbReference type="SMART" id="SM00448">
    <property type="entry name" value="REC"/>
    <property type="match status" value="1"/>
</dbReference>
<dbReference type="AlphaFoldDB" id="A0A8A2VDA1"/>
<dbReference type="CDD" id="cd17557">
    <property type="entry name" value="REC_Rcp-like"/>
    <property type="match status" value="1"/>
</dbReference>
<reference evidence="3 4" key="1">
    <citation type="submission" date="2021-03" db="EMBL/GenBank/DDBJ databases">
        <title>Haloterrigena longa sp. nov. and Haloterrigena limicola sp. nov., extremely halophilic archaea isolated from a salt lake.</title>
        <authorList>
            <person name="Henglin C."/>
        </authorList>
    </citation>
    <scope>NUCLEOTIDE SEQUENCE [LARGE SCALE GENOMIC DNA]</scope>
    <source>
        <strain evidence="3 4">KZCA68</strain>
    </source>
</reference>
<dbReference type="SUPFAM" id="SSF52172">
    <property type="entry name" value="CheY-like"/>
    <property type="match status" value="1"/>
</dbReference>
<proteinExistence type="predicted"/>
<dbReference type="GO" id="GO:0000160">
    <property type="term" value="P:phosphorelay signal transduction system"/>
    <property type="evidence" value="ECO:0007669"/>
    <property type="project" value="InterPro"/>
</dbReference>
<accession>A0A8A2VDA1</accession>
<organism evidence="3 4">
    <name type="scientific">Haloterrigena alkaliphila</name>
    <dbReference type="NCBI Taxonomy" id="2816475"/>
    <lineage>
        <taxon>Archaea</taxon>
        <taxon>Methanobacteriati</taxon>
        <taxon>Methanobacteriota</taxon>
        <taxon>Stenosarchaea group</taxon>
        <taxon>Halobacteria</taxon>
        <taxon>Halobacteriales</taxon>
        <taxon>Natrialbaceae</taxon>
        <taxon>Haloterrigena</taxon>
    </lineage>
</organism>
<dbReference type="InterPro" id="IPR011006">
    <property type="entry name" value="CheY-like_superfamily"/>
</dbReference>
<evidence type="ECO:0000313" key="4">
    <source>
        <dbReference type="Proteomes" id="UP000663203"/>
    </source>
</evidence>
<dbReference type="InterPro" id="IPR001789">
    <property type="entry name" value="Sig_transdc_resp-reg_receiver"/>
</dbReference>
<feature type="modified residue" description="4-aspartylphosphate" evidence="1">
    <location>
        <position position="71"/>
    </location>
</feature>
<dbReference type="PANTHER" id="PTHR44520">
    <property type="entry name" value="RESPONSE REGULATOR RCP1-RELATED"/>
    <property type="match status" value="1"/>
</dbReference>
<dbReference type="Pfam" id="PF00072">
    <property type="entry name" value="Response_reg"/>
    <property type="match status" value="1"/>
</dbReference>
<evidence type="ECO:0000256" key="1">
    <source>
        <dbReference type="PROSITE-ProRule" id="PRU00169"/>
    </source>
</evidence>
<evidence type="ECO:0000313" key="3">
    <source>
        <dbReference type="EMBL" id="QSW98414.1"/>
    </source>
</evidence>
<sequence length="153" mass="16714">MSDSSPDSGPAPVLLLVEDNPGDARLVQEAFSDERLAESLHVVTEGEDALDFVYQRGDYPDAPRPDLVLLDWNLPGTSGDEVLMELKDDSELGQIPVIVLTGSQAERDVVEAYEYHANACITKSGTADEYIDTLRSFETFWLSTARLPPTNGA</sequence>
<dbReference type="InterPro" id="IPR052893">
    <property type="entry name" value="TCS_response_regulator"/>
</dbReference>
<dbReference type="KEGG" id="hakz:J0X25_13540"/>
<name>A0A8A2VDA1_9EURY</name>
<dbReference type="Gene3D" id="3.40.50.2300">
    <property type="match status" value="1"/>
</dbReference>
<dbReference type="EMBL" id="CP071462">
    <property type="protein sequence ID" value="QSW98414.1"/>
    <property type="molecule type" value="Genomic_DNA"/>
</dbReference>
<keyword evidence="4" id="KW-1185">Reference proteome</keyword>
<feature type="domain" description="Response regulatory" evidence="2">
    <location>
        <begin position="13"/>
        <end position="138"/>
    </location>
</feature>
<gene>
    <name evidence="3" type="ORF">J0X25_13540</name>
</gene>
<dbReference type="PANTHER" id="PTHR44520:SF2">
    <property type="entry name" value="RESPONSE REGULATOR RCP1"/>
    <property type="match status" value="1"/>
</dbReference>
<keyword evidence="1" id="KW-0597">Phosphoprotein</keyword>
<protein>
    <submittedName>
        <fullName evidence="3">Response regulator</fullName>
    </submittedName>
</protein>
<evidence type="ECO:0000259" key="2">
    <source>
        <dbReference type="PROSITE" id="PS50110"/>
    </source>
</evidence>
<dbReference type="GeneID" id="63188347"/>